<dbReference type="Proteomes" id="UP001163255">
    <property type="component" value="Chromosome"/>
</dbReference>
<feature type="transmembrane region" description="Helical" evidence="1">
    <location>
        <begin position="88"/>
        <end position="106"/>
    </location>
</feature>
<keyword evidence="1" id="KW-0472">Membrane</keyword>
<reference evidence="2" key="1">
    <citation type="submission" date="2022-10" db="EMBL/GenBank/DDBJ databases">
        <title>Completed Genome Sequence of two octocoral isolated bacterium, Endozoicomonas euniceicola EF212T and Endozoicomonas gorgoniicola PS125T.</title>
        <authorList>
            <person name="Chiou Y.-J."/>
            <person name="Chen Y.-H."/>
        </authorList>
    </citation>
    <scope>NUCLEOTIDE SEQUENCE</scope>
    <source>
        <strain evidence="2">EF212</strain>
    </source>
</reference>
<feature type="transmembrane region" description="Helical" evidence="1">
    <location>
        <begin position="118"/>
        <end position="136"/>
    </location>
</feature>
<sequence>MNKALENTIGSNNTFMKYAPRAVALLCLLTVISAISFLTRGWALMDFNTSILSALSALVLLLNIQLARGNATSSKQKFLTRIMHRCSYVPYLFGIYLLLFKGFWSLTLMVESFSVMRVVMSLFYLICGHFVVNAGFQSCPMARLEVR</sequence>
<feature type="transmembrane region" description="Helical" evidence="1">
    <location>
        <begin position="49"/>
        <end position="67"/>
    </location>
</feature>
<dbReference type="EMBL" id="CP103300">
    <property type="protein sequence ID" value="UYM17771.1"/>
    <property type="molecule type" value="Genomic_DNA"/>
</dbReference>
<protein>
    <submittedName>
        <fullName evidence="2">Uncharacterized protein</fullName>
    </submittedName>
</protein>
<keyword evidence="1" id="KW-1133">Transmembrane helix</keyword>
<dbReference type="RefSeq" id="WP_262600468.1">
    <property type="nucleotide sequence ID" value="NZ_CP103300.1"/>
</dbReference>
<accession>A0ABY6H0F8</accession>
<proteinExistence type="predicted"/>
<feature type="transmembrane region" description="Helical" evidence="1">
    <location>
        <begin position="21"/>
        <end position="43"/>
    </location>
</feature>
<gene>
    <name evidence="2" type="ORF">NX720_07640</name>
</gene>
<evidence type="ECO:0000313" key="3">
    <source>
        <dbReference type="Proteomes" id="UP001163255"/>
    </source>
</evidence>
<organism evidence="2 3">
    <name type="scientific">Endozoicomonas euniceicola</name>
    <dbReference type="NCBI Taxonomy" id="1234143"/>
    <lineage>
        <taxon>Bacteria</taxon>
        <taxon>Pseudomonadati</taxon>
        <taxon>Pseudomonadota</taxon>
        <taxon>Gammaproteobacteria</taxon>
        <taxon>Oceanospirillales</taxon>
        <taxon>Endozoicomonadaceae</taxon>
        <taxon>Endozoicomonas</taxon>
    </lineage>
</organism>
<name>A0ABY6H0F8_9GAMM</name>
<keyword evidence="1" id="KW-0812">Transmembrane</keyword>
<evidence type="ECO:0000256" key="1">
    <source>
        <dbReference type="SAM" id="Phobius"/>
    </source>
</evidence>
<evidence type="ECO:0000313" key="2">
    <source>
        <dbReference type="EMBL" id="UYM17771.1"/>
    </source>
</evidence>
<keyword evidence="3" id="KW-1185">Reference proteome</keyword>